<evidence type="ECO:0000313" key="3">
    <source>
        <dbReference type="EMBL" id="CAE7341488.1"/>
    </source>
</evidence>
<dbReference type="EMBL" id="CAJNIZ010013002">
    <property type="protein sequence ID" value="CAE7341488.1"/>
    <property type="molecule type" value="Genomic_DNA"/>
</dbReference>
<dbReference type="SMART" id="SM00360">
    <property type="entry name" value="RRM"/>
    <property type="match status" value="1"/>
</dbReference>
<dbReference type="InterPro" id="IPR035979">
    <property type="entry name" value="RBD_domain_sf"/>
</dbReference>
<name>A0A812P9I3_SYMPI</name>
<dbReference type="Proteomes" id="UP000649617">
    <property type="component" value="Unassembled WGS sequence"/>
</dbReference>
<dbReference type="SUPFAM" id="SSF54928">
    <property type="entry name" value="RNA-binding domain, RBD"/>
    <property type="match status" value="1"/>
</dbReference>
<evidence type="ECO:0000259" key="2">
    <source>
        <dbReference type="PROSITE" id="PS50102"/>
    </source>
</evidence>
<evidence type="ECO:0000256" key="1">
    <source>
        <dbReference type="PROSITE-ProRule" id="PRU00176"/>
    </source>
</evidence>
<keyword evidence="1" id="KW-0694">RNA-binding</keyword>
<sequence>MMMAMMAMTMKGKGGKGKGFGGGWGKGGGGGNLWLASSESVFVGGLPRTCTEDQLRTHFSSFGPVVNVDMGMDPATMAFRGFAFVSFVSKEIAQAVLDNYADNYFMGKWIDCKSADLSKMQSLRSQNSAAAGQPVMMQAGSVRAGPY</sequence>
<feature type="domain" description="RRM" evidence="2">
    <location>
        <begin position="39"/>
        <end position="117"/>
    </location>
</feature>
<dbReference type="GO" id="GO:0003723">
    <property type="term" value="F:RNA binding"/>
    <property type="evidence" value="ECO:0007669"/>
    <property type="project" value="UniProtKB-UniRule"/>
</dbReference>
<accession>A0A812P9I3</accession>
<dbReference type="Gene3D" id="3.30.70.330">
    <property type="match status" value="1"/>
</dbReference>
<dbReference type="OrthoDB" id="21467at2759"/>
<dbReference type="AlphaFoldDB" id="A0A812P9I3"/>
<dbReference type="InterPro" id="IPR000504">
    <property type="entry name" value="RRM_dom"/>
</dbReference>
<proteinExistence type="predicted"/>
<gene>
    <name evidence="3" type="primary">DAZAP1</name>
    <name evidence="3" type="ORF">SPIL2461_LOCUS8050</name>
</gene>
<dbReference type="PANTHER" id="PTHR48037">
    <property type="entry name" value="ATPASE E1"/>
    <property type="match status" value="1"/>
</dbReference>
<keyword evidence="4" id="KW-1185">Reference proteome</keyword>
<reference evidence="3" key="1">
    <citation type="submission" date="2021-02" db="EMBL/GenBank/DDBJ databases">
        <authorList>
            <person name="Dougan E. K."/>
            <person name="Rhodes N."/>
            <person name="Thang M."/>
            <person name="Chan C."/>
        </authorList>
    </citation>
    <scope>NUCLEOTIDE SEQUENCE</scope>
</reference>
<dbReference type="InterPro" id="IPR012677">
    <property type="entry name" value="Nucleotide-bd_a/b_plait_sf"/>
</dbReference>
<evidence type="ECO:0000313" key="4">
    <source>
        <dbReference type="Proteomes" id="UP000649617"/>
    </source>
</evidence>
<organism evidence="3 4">
    <name type="scientific">Symbiodinium pilosum</name>
    <name type="common">Dinoflagellate</name>
    <dbReference type="NCBI Taxonomy" id="2952"/>
    <lineage>
        <taxon>Eukaryota</taxon>
        <taxon>Sar</taxon>
        <taxon>Alveolata</taxon>
        <taxon>Dinophyceae</taxon>
        <taxon>Suessiales</taxon>
        <taxon>Symbiodiniaceae</taxon>
        <taxon>Symbiodinium</taxon>
    </lineage>
</organism>
<dbReference type="Pfam" id="PF00076">
    <property type="entry name" value="RRM_1"/>
    <property type="match status" value="1"/>
</dbReference>
<dbReference type="PROSITE" id="PS50102">
    <property type="entry name" value="RRM"/>
    <property type="match status" value="1"/>
</dbReference>
<comment type="caution">
    <text evidence="3">The sequence shown here is derived from an EMBL/GenBank/DDBJ whole genome shotgun (WGS) entry which is preliminary data.</text>
</comment>
<dbReference type="PANTHER" id="PTHR48037:SF1">
    <property type="entry name" value="RRM DOMAIN-CONTAINING PROTEIN"/>
    <property type="match status" value="1"/>
</dbReference>
<protein>
    <submittedName>
        <fullName evidence="3">DAZAP1 protein</fullName>
    </submittedName>
</protein>